<dbReference type="GeneID" id="25318284"/>
<dbReference type="GO" id="GO:0003700">
    <property type="term" value="F:DNA-binding transcription factor activity"/>
    <property type="evidence" value="ECO:0007669"/>
    <property type="project" value="TreeGrafter"/>
</dbReference>
<dbReference type="Proteomes" id="UP000053958">
    <property type="component" value="Unassembled WGS sequence"/>
</dbReference>
<feature type="region of interest" description="Disordered" evidence="3">
    <location>
        <begin position="1"/>
        <end position="27"/>
    </location>
</feature>
<comment type="caution">
    <text evidence="4">The sequence shown here is derived from an EMBL/GenBank/DDBJ whole genome shotgun (WGS) entry which is preliminary data.</text>
</comment>
<keyword evidence="5" id="KW-1185">Reference proteome</keyword>
<dbReference type="RefSeq" id="XP_013326633.1">
    <property type="nucleotide sequence ID" value="XM_013471179.1"/>
</dbReference>
<dbReference type="Pfam" id="PF11951">
    <property type="entry name" value="Fungal_trans_2"/>
    <property type="match status" value="1"/>
</dbReference>
<dbReference type="PANTHER" id="PTHR37534">
    <property type="entry name" value="TRANSCRIPTIONAL ACTIVATOR PROTEIN UGA3"/>
    <property type="match status" value="1"/>
</dbReference>
<evidence type="ECO:0000313" key="4">
    <source>
        <dbReference type="EMBL" id="KKA20021.1"/>
    </source>
</evidence>
<sequence>MPRPRLENRPPLSPNGHSDLPSPEDPRQALTQSRISSIFRHYVSELAPWYDLNDARRRFQDVVSVEALHNPLLFSAILAFSSVHLHRSLGSREFLYIAEYYHLESIRRLIAITDRRSQIHDGATLAATCLLRSYEILARSQSHLHGSSSFLAGQQIRIGPDLLSAGFWNYLREDITVALIEKRRLKIDLENIWMQYPTEDDDRANMISLLLGRTINSCFGTGNDARVLPIPEWRSLREQVDEWRRDLPISFEPIHFEQDRSTNNFPELLHFHGWHIAGLQYYHTLQIILLLAELGSVVTAEAGSLKMGSRIMALTPRVAQEIEHHAVQICALAISNDSNAARVNAFGPIAFCGVYIRNQQQRRQLLDELQKWEKLTSWPVESIVRVLQTAWEEDGEAVP</sequence>
<dbReference type="InterPro" id="IPR021858">
    <property type="entry name" value="Fun_TF"/>
</dbReference>
<dbReference type="STRING" id="1408163.A0A0F4YQ96"/>
<comment type="subcellular location">
    <subcellularLocation>
        <location evidence="1">Nucleus</location>
    </subcellularLocation>
</comment>
<dbReference type="EMBL" id="LASV01000297">
    <property type="protein sequence ID" value="KKA20021.1"/>
    <property type="molecule type" value="Genomic_DNA"/>
</dbReference>
<evidence type="ECO:0000256" key="3">
    <source>
        <dbReference type="SAM" id="MobiDB-lite"/>
    </source>
</evidence>
<dbReference type="GO" id="GO:0000976">
    <property type="term" value="F:transcription cis-regulatory region binding"/>
    <property type="evidence" value="ECO:0007669"/>
    <property type="project" value="TreeGrafter"/>
</dbReference>
<reference evidence="4 5" key="1">
    <citation type="submission" date="2015-04" db="EMBL/GenBank/DDBJ databases">
        <authorList>
            <person name="Heijne W.H."/>
            <person name="Fedorova N.D."/>
            <person name="Nierman W.C."/>
            <person name="Vollebregt A.W."/>
            <person name="Zhao Z."/>
            <person name="Wu L."/>
            <person name="Kumar M."/>
            <person name="Stam H."/>
            <person name="van den Berg M.A."/>
            <person name="Pel H.J."/>
        </authorList>
    </citation>
    <scope>NUCLEOTIDE SEQUENCE [LARGE SCALE GENOMIC DNA]</scope>
    <source>
        <strain evidence="4 5">CBS 393.64</strain>
    </source>
</reference>
<gene>
    <name evidence="4" type="ORF">T310_5964</name>
</gene>
<accession>A0A0F4YQ96</accession>
<dbReference type="PANTHER" id="PTHR37534:SF2">
    <property type="entry name" value="N-ACETYLTRANSFERASE DOMAIN-CONTAINING PROTEIN"/>
    <property type="match status" value="1"/>
</dbReference>
<dbReference type="GO" id="GO:0005634">
    <property type="term" value="C:nucleus"/>
    <property type="evidence" value="ECO:0007669"/>
    <property type="project" value="UniProtKB-SubCell"/>
</dbReference>
<dbReference type="OrthoDB" id="407832at2759"/>
<proteinExistence type="predicted"/>
<evidence type="ECO:0000256" key="1">
    <source>
        <dbReference type="ARBA" id="ARBA00004123"/>
    </source>
</evidence>
<dbReference type="AlphaFoldDB" id="A0A0F4YQ96"/>
<evidence type="ECO:0000313" key="5">
    <source>
        <dbReference type="Proteomes" id="UP000053958"/>
    </source>
</evidence>
<dbReference type="GO" id="GO:0045944">
    <property type="term" value="P:positive regulation of transcription by RNA polymerase II"/>
    <property type="evidence" value="ECO:0007669"/>
    <property type="project" value="TreeGrafter"/>
</dbReference>
<protein>
    <recommendedName>
        <fullName evidence="6">Zn(II)2Cys6 transcription factor</fullName>
    </recommendedName>
</protein>
<evidence type="ECO:0008006" key="6">
    <source>
        <dbReference type="Google" id="ProtNLM"/>
    </source>
</evidence>
<keyword evidence="2" id="KW-0539">Nucleus</keyword>
<organism evidence="4 5">
    <name type="scientific">Rasamsonia emersonii (strain ATCC 16479 / CBS 393.64 / IMI 116815)</name>
    <dbReference type="NCBI Taxonomy" id="1408163"/>
    <lineage>
        <taxon>Eukaryota</taxon>
        <taxon>Fungi</taxon>
        <taxon>Dikarya</taxon>
        <taxon>Ascomycota</taxon>
        <taxon>Pezizomycotina</taxon>
        <taxon>Eurotiomycetes</taxon>
        <taxon>Eurotiomycetidae</taxon>
        <taxon>Eurotiales</taxon>
        <taxon>Trichocomaceae</taxon>
        <taxon>Rasamsonia</taxon>
    </lineage>
</organism>
<evidence type="ECO:0000256" key="2">
    <source>
        <dbReference type="ARBA" id="ARBA00023242"/>
    </source>
</evidence>
<name>A0A0F4YQ96_RASE3</name>